<dbReference type="Pfam" id="PF00230">
    <property type="entry name" value="MIP"/>
    <property type="match status" value="1"/>
</dbReference>
<dbReference type="NCBIfam" id="TIGR00861">
    <property type="entry name" value="MIP"/>
    <property type="match status" value="1"/>
</dbReference>
<dbReference type="InterPro" id="IPR034294">
    <property type="entry name" value="Aquaporin_transptr"/>
</dbReference>
<dbReference type="PROSITE" id="PS00221">
    <property type="entry name" value="MIP"/>
    <property type="match status" value="1"/>
</dbReference>
<comment type="subcellular location">
    <subcellularLocation>
        <location evidence="1">Cell membrane</location>
        <topology evidence="1">Multi-pass membrane protein</topology>
    </subcellularLocation>
</comment>
<keyword evidence="4" id="KW-1003">Cell membrane</keyword>
<gene>
    <name evidence="9" type="primary">aqpM</name>
    <name evidence="9" type="ordered locus">MCP_2110</name>
</gene>
<feature type="transmembrane region" description="Helical" evidence="8">
    <location>
        <begin position="217"/>
        <end position="242"/>
    </location>
</feature>
<dbReference type="OrthoDB" id="36050at2157"/>
<evidence type="ECO:0000256" key="7">
    <source>
        <dbReference type="ARBA" id="ARBA00023136"/>
    </source>
</evidence>
<evidence type="ECO:0000256" key="5">
    <source>
        <dbReference type="ARBA" id="ARBA00022692"/>
    </source>
</evidence>
<dbReference type="EMBL" id="AP011532">
    <property type="protein sequence ID" value="BAI62182.1"/>
    <property type="molecule type" value="Genomic_DNA"/>
</dbReference>
<keyword evidence="6 8" id="KW-1133">Transmembrane helix</keyword>
<evidence type="ECO:0000313" key="9">
    <source>
        <dbReference type="EMBL" id="BAI62182.1"/>
    </source>
</evidence>
<dbReference type="SUPFAM" id="SSF81338">
    <property type="entry name" value="Aquaporin-like"/>
    <property type="match status" value="1"/>
</dbReference>
<dbReference type="GeneID" id="8682757"/>
<evidence type="ECO:0000256" key="4">
    <source>
        <dbReference type="ARBA" id="ARBA00022475"/>
    </source>
</evidence>
<dbReference type="KEGG" id="mpd:MCP_2110"/>
<evidence type="ECO:0000256" key="1">
    <source>
        <dbReference type="ARBA" id="ARBA00004651"/>
    </source>
</evidence>
<sequence length="251" mass="26336">MAEISLIKRSLAELIGTYVLVFLGTGAVVTAALLVKGWTPIPGNEFNVGFGISEWLAIGLAFGLAIAVMAYVFGHISGTHINPAVSIAMWATGRLPLMDTLYYIVAQLIGATLASLSVALLWGSLATGNNFGATTMASGVSYWQAIALETIATFFLVLTIMGTAVDKRAPSGFAGLAIGFVASLGIMAIGNLTGGSLNPARTFGPYVASMLFSGQNLWWQFPIYIIGPILGALIAAFLYDYLGDLKSKQKA</sequence>
<feature type="transmembrane region" description="Helical" evidence="8">
    <location>
        <begin position="12"/>
        <end position="35"/>
    </location>
</feature>
<accession>D1Z0G0</accession>
<keyword evidence="5 8" id="KW-0812">Transmembrane</keyword>
<dbReference type="PANTHER" id="PTHR19139:SF199">
    <property type="entry name" value="MIP17260P"/>
    <property type="match status" value="1"/>
</dbReference>
<dbReference type="PANTHER" id="PTHR19139">
    <property type="entry name" value="AQUAPORIN TRANSPORTER"/>
    <property type="match status" value="1"/>
</dbReference>
<dbReference type="RefSeq" id="WP_012900856.1">
    <property type="nucleotide sequence ID" value="NC_013665.1"/>
</dbReference>
<dbReference type="PRINTS" id="PR00783">
    <property type="entry name" value="MINTRINSICP"/>
</dbReference>
<evidence type="ECO:0000256" key="3">
    <source>
        <dbReference type="ARBA" id="ARBA00022448"/>
    </source>
</evidence>
<evidence type="ECO:0000256" key="6">
    <source>
        <dbReference type="ARBA" id="ARBA00022989"/>
    </source>
</evidence>
<dbReference type="InParanoid" id="D1Z0G0"/>
<reference evidence="9 10" key="2">
    <citation type="journal article" date="2008" name="Int. J. Syst. Evol. Microbiol.">
        <title>Methanocella paludicola gen. nov., sp. nov., a methane-producing archaeon, the first isolate of the lineage 'Rice Cluster I', and proposal of the new archaeal order Methanocellales ord. nov.</title>
        <authorList>
            <person name="Sakai S."/>
            <person name="Imachi H."/>
            <person name="Hanada S."/>
            <person name="Ohashi A."/>
            <person name="Harada H."/>
            <person name="Kamagata Y."/>
        </authorList>
    </citation>
    <scope>NUCLEOTIDE SEQUENCE [LARGE SCALE GENOMIC DNA]</scope>
    <source>
        <strain evidence="10">DSM 17711 / JCM 13418 / NBRC 101707 / SANAE</strain>
    </source>
</reference>
<dbReference type="Proteomes" id="UP000001882">
    <property type="component" value="Chromosome"/>
</dbReference>
<feature type="transmembrane region" description="Helical" evidence="8">
    <location>
        <begin position="142"/>
        <end position="161"/>
    </location>
</feature>
<comment type="similarity">
    <text evidence="2">Belongs to the MIP/aquaporin (TC 1.A.8) family.</text>
</comment>
<dbReference type="PATRIC" id="fig|304371.9.peg.2151"/>
<evidence type="ECO:0000256" key="8">
    <source>
        <dbReference type="SAM" id="Phobius"/>
    </source>
</evidence>
<feature type="transmembrane region" description="Helical" evidence="8">
    <location>
        <begin position="173"/>
        <end position="197"/>
    </location>
</feature>
<dbReference type="CDD" id="cd00333">
    <property type="entry name" value="MIP"/>
    <property type="match status" value="1"/>
</dbReference>
<dbReference type="InterPro" id="IPR023271">
    <property type="entry name" value="Aquaporin-like"/>
</dbReference>
<dbReference type="STRING" id="304371.MCP_2110"/>
<protein>
    <submittedName>
        <fullName evidence="9">Aquaporin</fullName>
    </submittedName>
</protein>
<evidence type="ECO:0000313" key="10">
    <source>
        <dbReference type="Proteomes" id="UP000001882"/>
    </source>
</evidence>
<dbReference type="eggNOG" id="arCOG04431">
    <property type="taxonomic scope" value="Archaea"/>
</dbReference>
<keyword evidence="7 8" id="KW-0472">Membrane</keyword>
<evidence type="ECO:0000256" key="2">
    <source>
        <dbReference type="ARBA" id="ARBA00006175"/>
    </source>
</evidence>
<feature type="transmembrane region" description="Helical" evidence="8">
    <location>
        <begin position="55"/>
        <end position="73"/>
    </location>
</feature>
<reference evidence="9 10" key="1">
    <citation type="journal article" date="2007" name="Appl. Environ. Microbiol.">
        <title>Isolation of key methanogens for global methane emission from rice paddy fields: a novel isolate affiliated with the clone cluster rice cluster I.</title>
        <authorList>
            <person name="Sakai S."/>
            <person name="Imachi H."/>
            <person name="Sekiguchi Y."/>
            <person name="Ohashi A."/>
            <person name="Harada H."/>
            <person name="Kamagata Y."/>
        </authorList>
    </citation>
    <scope>NUCLEOTIDE SEQUENCE [LARGE SCALE GENOMIC DNA]</scope>
    <source>
        <strain evidence="10">DSM 17711 / JCM 13418 / NBRC 101707 / SANAE</strain>
    </source>
</reference>
<dbReference type="GO" id="GO:0015250">
    <property type="term" value="F:water channel activity"/>
    <property type="evidence" value="ECO:0007669"/>
    <property type="project" value="TreeGrafter"/>
</dbReference>
<keyword evidence="10" id="KW-1185">Reference proteome</keyword>
<feature type="transmembrane region" description="Helical" evidence="8">
    <location>
        <begin position="101"/>
        <end position="122"/>
    </location>
</feature>
<organism evidence="9 10">
    <name type="scientific">Methanocella paludicola (strain DSM 17711 / JCM 13418 / NBRC 101707 / SANAE)</name>
    <dbReference type="NCBI Taxonomy" id="304371"/>
    <lineage>
        <taxon>Archaea</taxon>
        <taxon>Methanobacteriati</taxon>
        <taxon>Methanobacteriota</taxon>
        <taxon>Stenosarchaea group</taxon>
        <taxon>Methanomicrobia</taxon>
        <taxon>Methanocellales</taxon>
        <taxon>Methanocellaceae</taxon>
        <taxon>Methanocella</taxon>
    </lineage>
</organism>
<dbReference type="InterPro" id="IPR000425">
    <property type="entry name" value="MIP"/>
</dbReference>
<dbReference type="InterPro" id="IPR022357">
    <property type="entry name" value="MIP_CS"/>
</dbReference>
<dbReference type="GO" id="GO:0005886">
    <property type="term" value="C:plasma membrane"/>
    <property type="evidence" value="ECO:0007669"/>
    <property type="project" value="UniProtKB-SubCell"/>
</dbReference>
<proteinExistence type="inferred from homology"/>
<reference evidence="10" key="3">
    <citation type="journal article" date="2011" name="PLoS ONE">
        <title>Genome sequence of a mesophilic hydrogenotrophic methanogen Methanocella paludicola, the first cultivated representative of the order Methanocellales.</title>
        <authorList>
            <person name="Sakai S."/>
            <person name="Takaki Y."/>
            <person name="Shimamura S."/>
            <person name="Sekine M."/>
            <person name="Tajima T."/>
            <person name="Kosugi H."/>
            <person name="Ichikawa N."/>
            <person name="Tasumi E."/>
            <person name="Hiraki A.T."/>
            <person name="Shimizu A."/>
            <person name="Kato Y."/>
            <person name="Nishiko R."/>
            <person name="Mori K."/>
            <person name="Fujita N."/>
            <person name="Imachi H."/>
            <person name="Takai K."/>
        </authorList>
    </citation>
    <scope>NUCLEOTIDE SEQUENCE [LARGE SCALE GENOMIC DNA]</scope>
    <source>
        <strain evidence="10">DSM 17711 / JCM 13418 / NBRC 101707 / SANAE</strain>
    </source>
</reference>
<keyword evidence="3" id="KW-0813">Transport</keyword>
<dbReference type="AlphaFoldDB" id="D1Z0G0"/>
<dbReference type="Gene3D" id="1.20.1080.10">
    <property type="entry name" value="Glycerol uptake facilitator protein"/>
    <property type="match status" value="1"/>
</dbReference>
<name>D1Z0G0_METPS</name>